<gene>
    <name evidence="1" type="ORF">UFOPK1722_01830</name>
</gene>
<accession>A0A6J6G0Q5</accession>
<name>A0A6J6G0Q5_9ZZZZ</name>
<dbReference type="EMBL" id="CAEZTS010000221">
    <property type="protein sequence ID" value="CAB4594872.1"/>
    <property type="molecule type" value="Genomic_DNA"/>
</dbReference>
<dbReference type="AlphaFoldDB" id="A0A6J6G0Q5"/>
<organism evidence="1">
    <name type="scientific">freshwater metagenome</name>
    <dbReference type="NCBI Taxonomy" id="449393"/>
    <lineage>
        <taxon>unclassified sequences</taxon>
        <taxon>metagenomes</taxon>
        <taxon>ecological metagenomes</taxon>
    </lineage>
</organism>
<evidence type="ECO:0000313" key="1">
    <source>
        <dbReference type="EMBL" id="CAB4594872.1"/>
    </source>
</evidence>
<protein>
    <submittedName>
        <fullName evidence="1">Unannotated protein</fullName>
    </submittedName>
</protein>
<proteinExistence type="predicted"/>
<reference evidence="1" key="1">
    <citation type="submission" date="2020-05" db="EMBL/GenBank/DDBJ databases">
        <authorList>
            <person name="Chiriac C."/>
            <person name="Salcher M."/>
            <person name="Ghai R."/>
            <person name="Kavagutti S V."/>
        </authorList>
    </citation>
    <scope>NUCLEOTIDE SEQUENCE</scope>
</reference>
<sequence>MPMRSHTACAVSGTAGEARIATMRNASRASPMTASRSGPGSAFHGSLVSRWALVARMSCHVASSARLGCTSFQRAVVSVSASAAATARGLSGRGRGPTPSHFLPTTVATRLSRLPRLLARSLL</sequence>